<name>A0AC34GWZ9_9BILA</name>
<proteinExistence type="predicted"/>
<evidence type="ECO:0000313" key="2">
    <source>
        <dbReference type="WBParaSite" id="ES5_v2.g9062.t1"/>
    </source>
</evidence>
<evidence type="ECO:0000313" key="1">
    <source>
        <dbReference type="Proteomes" id="UP000887579"/>
    </source>
</evidence>
<dbReference type="Proteomes" id="UP000887579">
    <property type="component" value="Unplaced"/>
</dbReference>
<reference evidence="2" key="1">
    <citation type="submission" date="2022-11" db="UniProtKB">
        <authorList>
            <consortium name="WormBaseParasite"/>
        </authorList>
    </citation>
    <scope>IDENTIFICATION</scope>
</reference>
<dbReference type="WBParaSite" id="ES5_v2.g9062.t1">
    <property type="protein sequence ID" value="ES5_v2.g9062.t1"/>
    <property type="gene ID" value="ES5_v2.g9062"/>
</dbReference>
<accession>A0AC34GWZ9</accession>
<sequence length="130" mass="14554">MMFFQRIQIIISFKIRQPQIYVTVHLVRDPNGESYTFSIREAAVQEAVVEILSKYSSTFSTFNPYKFRAKKGGQGNFKLGGDGINPVAAGFKVYTIDEGPDNCETNNGVISVSNAKTLIQAAIRQGRRER</sequence>
<protein>
    <submittedName>
        <fullName evidence="2">Uncharacterized protein</fullName>
    </submittedName>
</protein>
<organism evidence="1 2">
    <name type="scientific">Panagrolaimus sp. ES5</name>
    <dbReference type="NCBI Taxonomy" id="591445"/>
    <lineage>
        <taxon>Eukaryota</taxon>
        <taxon>Metazoa</taxon>
        <taxon>Ecdysozoa</taxon>
        <taxon>Nematoda</taxon>
        <taxon>Chromadorea</taxon>
        <taxon>Rhabditida</taxon>
        <taxon>Tylenchina</taxon>
        <taxon>Panagrolaimomorpha</taxon>
        <taxon>Panagrolaimoidea</taxon>
        <taxon>Panagrolaimidae</taxon>
        <taxon>Panagrolaimus</taxon>
    </lineage>
</organism>